<feature type="transmembrane region" description="Helical" evidence="25">
    <location>
        <begin position="800"/>
        <end position="821"/>
    </location>
</feature>
<evidence type="ECO:0000256" key="18">
    <source>
        <dbReference type="ARBA" id="ARBA00034099"/>
    </source>
</evidence>
<dbReference type="PANTHER" id="PTHR18966">
    <property type="entry name" value="IONOTROPIC GLUTAMATE RECEPTOR"/>
    <property type="match status" value="1"/>
</dbReference>
<keyword evidence="9 25" id="KW-1133">Transmembrane helix</keyword>
<evidence type="ECO:0000259" key="27">
    <source>
        <dbReference type="SMART" id="SM00079"/>
    </source>
</evidence>
<evidence type="ECO:0000256" key="25">
    <source>
        <dbReference type="SAM" id="Phobius"/>
    </source>
</evidence>
<dbReference type="Proteomes" id="UP000308267">
    <property type="component" value="Unassembled WGS sequence"/>
</dbReference>
<feature type="binding site" evidence="21">
    <location>
        <position position="763"/>
    </location>
    <ligand>
        <name>L-glutamate</name>
        <dbReference type="ChEBI" id="CHEBI:29985"/>
    </ligand>
</feature>
<organism evidence="29 30">
    <name type="scientific">Opisthorchis felineus</name>
    <dbReference type="NCBI Taxonomy" id="147828"/>
    <lineage>
        <taxon>Eukaryota</taxon>
        <taxon>Metazoa</taxon>
        <taxon>Spiralia</taxon>
        <taxon>Lophotrochozoa</taxon>
        <taxon>Platyhelminthes</taxon>
        <taxon>Trematoda</taxon>
        <taxon>Digenea</taxon>
        <taxon>Opisthorchiida</taxon>
        <taxon>Opisthorchiata</taxon>
        <taxon>Opisthorchiidae</taxon>
        <taxon>Opisthorchis</taxon>
    </lineage>
</organism>
<feature type="transmembrane region" description="Helical" evidence="25">
    <location>
        <begin position="842"/>
        <end position="861"/>
    </location>
</feature>
<dbReference type="SUPFAM" id="SSF53822">
    <property type="entry name" value="Periplasmic binding protein-like I"/>
    <property type="match status" value="1"/>
</dbReference>
<name>A0A4S2LGU5_OPIFE</name>
<dbReference type="InterPro" id="IPR019594">
    <property type="entry name" value="Glu/Gly-bd"/>
</dbReference>
<proteinExistence type="predicted"/>
<evidence type="ECO:0000313" key="30">
    <source>
        <dbReference type="Proteomes" id="UP000308267"/>
    </source>
</evidence>
<evidence type="ECO:0000256" key="12">
    <source>
        <dbReference type="ARBA" id="ARBA00023136"/>
    </source>
</evidence>
<keyword evidence="17" id="KW-0407">Ion channel</keyword>
<dbReference type="InterPro" id="IPR001508">
    <property type="entry name" value="Iono_Glu_rcpt_met"/>
</dbReference>
<keyword evidence="3 25" id="KW-0812">Transmembrane</keyword>
<keyword evidence="12 25" id="KW-0472">Membrane</keyword>
<dbReference type="PRINTS" id="PR00177">
    <property type="entry name" value="NMDARECEPTOR"/>
</dbReference>
<dbReference type="SUPFAM" id="SSF53850">
    <property type="entry name" value="Periplasmic binding protein-like II"/>
    <property type="match status" value="1"/>
</dbReference>
<reference evidence="29 30" key="1">
    <citation type="journal article" date="2019" name="BMC Genomics">
        <title>New insights from Opisthorchis felineus genome: update on genomics of the epidemiologically important liver flukes.</title>
        <authorList>
            <person name="Ershov N.I."/>
            <person name="Mordvinov V.A."/>
            <person name="Prokhortchouk E.B."/>
            <person name="Pakharukova M.Y."/>
            <person name="Gunbin K.V."/>
            <person name="Ustyantsev K."/>
            <person name="Genaev M.A."/>
            <person name="Blinov A.G."/>
            <person name="Mazur A."/>
            <person name="Boulygina E."/>
            <person name="Tsygankova S."/>
            <person name="Khrameeva E."/>
            <person name="Chekanov N."/>
            <person name="Fan G."/>
            <person name="Xiao A."/>
            <person name="Zhang H."/>
            <person name="Xu X."/>
            <person name="Yang H."/>
            <person name="Solovyev V."/>
            <person name="Lee S.M."/>
            <person name="Liu X."/>
            <person name="Afonnikov D.A."/>
            <person name="Skryabin K.G."/>
        </authorList>
    </citation>
    <scope>NUCLEOTIDE SEQUENCE [LARGE SCALE GENOMIC DNA]</scope>
    <source>
        <strain evidence="29">AK-0245</strain>
        <tissue evidence="29">Whole organism</tissue>
    </source>
</reference>
<keyword evidence="6" id="KW-0862">Zinc</keyword>
<dbReference type="Gene3D" id="3.40.190.10">
    <property type="entry name" value="Periplasmic binding protein-like II"/>
    <property type="match status" value="2"/>
</dbReference>
<evidence type="ECO:0000256" key="16">
    <source>
        <dbReference type="ARBA" id="ARBA00023286"/>
    </source>
</evidence>
<dbReference type="InterPro" id="IPR015683">
    <property type="entry name" value="Ionotropic_Glu_rcpt"/>
</dbReference>
<comment type="catalytic activity">
    <reaction evidence="19">
        <text>K(+)(in) = K(+)(out)</text>
        <dbReference type="Rhea" id="RHEA:29463"/>
        <dbReference type="ChEBI" id="CHEBI:29103"/>
    </reaction>
</comment>
<feature type="compositionally biased region" description="Basic and acidic residues" evidence="24">
    <location>
        <begin position="1425"/>
        <end position="1454"/>
    </location>
</feature>
<evidence type="ECO:0000256" key="13">
    <source>
        <dbReference type="ARBA" id="ARBA00023157"/>
    </source>
</evidence>
<comment type="catalytic activity">
    <reaction evidence="20">
        <text>Ca(2+)(in) = Ca(2+)(out)</text>
        <dbReference type="Rhea" id="RHEA:29671"/>
        <dbReference type="ChEBI" id="CHEBI:29108"/>
    </reaction>
</comment>
<dbReference type="GO" id="GO:0004972">
    <property type="term" value="F:NMDA glutamate receptor activity"/>
    <property type="evidence" value="ECO:0007669"/>
    <property type="project" value="UniProtKB-ARBA"/>
</dbReference>
<evidence type="ECO:0008006" key="31">
    <source>
        <dbReference type="Google" id="ProtNLM"/>
    </source>
</evidence>
<keyword evidence="30" id="KW-1185">Reference proteome</keyword>
<dbReference type="Pfam" id="PF00060">
    <property type="entry name" value="Lig_chan"/>
    <property type="match status" value="1"/>
</dbReference>
<feature type="disulfide bond" evidence="23">
    <location>
        <begin position="987"/>
        <end position="1040"/>
    </location>
</feature>
<evidence type="ECO:0000256" key="19">
    <source>
        <dbReference type="ARBA" id="ARBA00034430"/>
    </source>
</evidence>
<keyword evidence="2" id="KW-1003">Cell membrane</keyword>
<dbReference type="InterPro" id="IPR001320">
    <property type="entry name" value="Iontro_rcpt_C"/>
</dbReference>
<feature type="transmembrane region" description="Helical" evidence="25">
    <location>
        <begin position="1058"/>
        <end position="1078"/>
    </location>
</feature>
<sequence>MMAMGTRSAFFYCIQFSLMISHIPAVICTQPQYIPSQNPANAPHDNQFTMSKPHTSIQKIKTDTQTGLNWQSLVEPAKSFKRKLLQEIAKAFPGGYAHRTNSMGPFIRTKRSMALDMVRVKLQAFIFEVQLKRPESNADAMSQLQKFMNAYPHLMLDPEYTEKIITGYNPLVIQEMVCEEFESIRPAKHVANSFFIVNDVGTFTPRHLHDRLHRLLFQITAALGIPSITWLPNRVGQFELDESQLAVRLEPLTWHVSHALVDFIHAFNWNIVIIVTNKLVSGSATLLEEMRNRQSERSAPDHPKYFEFEISHEFEFTGLNATGFTKCIRKNERVLRSCLSPMLNILQEIWKADARVVIFNGDFYDLNALLYIADCVTNITSHYRHLNELFGERYIWIFTPSTMSSLTVADSQGKHSMDNKVLKESTLFRRIPGMFGLICLNDIERRRSSAELAREIWQNSLIELTSQLTKLYPPEATGQLDFAEPRRMAYFRQILDKLKPEKLCGDSDHLTWQWGRRMFDIMRSLTFKYQQEPVSFLPNGGLNVSTMYVYNSRTSTGQMDWHKVGTWSMSNKWGKQKSRLLIDGVTWPGGSNSPPKGRPSKFKVRVVTIKEKPFVIYQAVQEDGKCDGNSLPCKLRPQSMFDTDPVIQATERTRFSSVPESPRHTTGENVTFDKTSSYQKEGGLVNNTLPFNASDYVDGCCSGLTMDLLMELMKDLNFDIDLYEAPDGLWGAWTPEGWNGVIRVLMDNQADMAVTSLKITPNRSQQIDFSVPFLETGIAITVALREGAISPTAFLKPYDYQSWCMILIFSVHASGAALFIFEWLSPNGLNRGQISTSEHRFTLFRSLWLIWSMLFGAAVNADNPRGVASRFLANIWALFALVFLASYTANLAAFMIAKEDFYDLSGMNDWRLQQPWNVKPPFRFSTIPSGATEENIKINFPEMGTYMRNFNRSTVEEGLASLKAGELDAFIYDANVLDYWASKDEGCKLRIVGNLYAMTGYGIGFAKGSRWLEKVNSRILDYQKNGKLQRWKKFWQTGSCRKDSALGNTNKTLGVKNFISAFILLLCGILLCSLILGFEHIVYRTIGSHVRRKIWKNCCSVKPMDIVQAVQDRQMDAYQSKSARPHVKHQHCSDPACAEQTVKLQNEADNLRKHIKRLESLLEGRGAHKESFSAQFAPPQDNAVATFPLSRIEMKPAGTGDKNLNDLHDDRDAKRRKYTIIGPNMTSVSERCDKSTRSKGVTGTNPKLWDIYSKVAVIPIEPSVPVDYSCGSTAIEDEACTIILPRLSSSPNRRRRIAKSDILAGPKTITDVLFGEAEKDDPTIHQTNHRYSSKNHLASESTSTGLSPGSDHGTTVIDLEMMRLGLPSTHSIRSKQSAERISGEKLREINGCERLQSTMSRHRKSIKHRELRFLRTPSEYVDPSGSHRRELGVRDSMRLSEHQPDSAFEKESVL</sequence>
<evidence type="ECO:0000256" key="8">
    <source>
        <dbReference type="ARBA" id="ARBA00022842"/>
    </source>
</evidence>
<keyword evidence="10" id="KW-0770">Synapse</keyword>
<feature type="domain" description="Ionotropic glutamate receptor L-glutamate and glycine-binding" evidence="28">
    <location>
        <begin position="690"/>
        <end position="747"/>
    </location>
</feature>
<keyword evidence="13 23" id="KW-1015">Disulfide bond</keyword>
<feature type="site" description="Crucial to convey clamshell closure to channel opening" evidence="22">
    <location>
        <position position="904"/>
    </location>
</feature>
<feature type="region of interest" description="Disordered" evidence="24">
    <location>
        <begin position="1418"/>
        <end position="1454"/>
    </location>
</feature>
<evidence type="ECO:0000259" key="28">
    <source>
        <dbReference type="SMART" id="SM00918"/>
    </source>
</evidence>
<evidence type="ECO:0000256" key="20">
    <source>
        <dbReference type="ARBA" id="ARBA00036634"/>
    </source>
</evidence>
<feature type="binding site" evidence="21">
    <location>
        <position position="932"/>
    </location>
    <ligand>
        <name>L-glutamate</name>
        <dbReference type="ChEBI" id="CHEBI:29985"/>
    </ligand>
</feature>
<feature type="signal peptide" evidence="26">
    <location>
        <begin position="1"/>
        <end position="28"/>
    </location>
</feature>
<comment type="subcellular location">
    <subcellularLocation>
        <location evidence="18">Synaptic cell membrane</location>
        <topology evidence="18">Multi-pass membrane protein</topology>
    </subcellularLocation>
</comment>
<evidence type="ECO:0000256" key="10">
    <source>
        <dbReference type="ARBA" id="ARBA00023018"/>
    </source>
</evidence>
<feature type="domain" description="Ionotropic glutamate receptor C-terminal" evidence="27">
    <location>
        <begin position="690"/>
        <end position="1038"/>
    </location>
</feature>
<keyword evidence="11" id="KW-0406">Ion transport</keyword>
<dbReference type="Gene3D" id="3.40.50.2300">
    <property type="match status" value="1"/>
</dbReference>
<feature type="compositionally biased region" description="Polar residues" evidence="24">
    <location>
        <begin position="1334"/>
        <end position="1347"/>
    </location>
</feature>
<keyword evidence="16" id="KW-1071">Ligand-gated ion channel</keyword>
<evidence type="ECO:0000256" key="23">
    <source>
        <dbReference type="PIRSR" id="PIRSR601508-3"/>
    </source>
</evidence>
<evidence type="ECO:0000256" key="11">
    <source>
        <dbReference type="ARBA" id="ARBA00023065"/>
    </source>
</evidence>
<keyword evidence="1" id="KW-0813">Transport</keyword>
<keyword evidence="14" id="KW-0675">Receptor</keyword>
<evidence type="ECO:0000256" key="24">
    <source>
        <dbReference type="SAM" id="MobiDB-lite"/>
    </source>
</evidence>
<comment type="caution">
    <text evidence="29">The sequence shown here is derived from an EMBL/GenBank/DDBJ whole genome shotgun (WGS) entry which is preliminary data.</text>
</comment>
<feature type="site" description="Interaction with the cone snail toxin Con-ikot-ikot" evidence="22">
    <location>
        <position position="937"/>
    </location>
</feature>
<evidence type="ECO:0000256" key="1">
    <source>
        <dbReference type="ARBA" id="ARBA00022448"/>
    </source>
</evidence>
<evidence type="ECO:0000256" key="21">
    <source>
        <dbReference type="PIRSR" id="PIRSR601508-1"/>
    </source>
</evidence>
<protein>
    <recommendedName>
        <fullName evidence="31">Ionotropic glutamate receptor C-terminal domain-containing protein</fullName>
    </recommendedName>
</protein>
<keyword evidence="15" id="KW-0325">Glycoprotein</keyword>
<dbReference type="GO" id="GO:0097060">
    <property type="term" value="C:synaptic membrane"/>
    <property type="evidence" value="ECO:0007669"/>
    <property type="project" value="UniProtKB-SubCell"/>
</dbReference>
<evidence type="ECO:0000313" key="29">
    <source>
        <dbReference type="EMBL" id="TGZ62006.1"/>
    </source>
</evidence>
<evidence type="ECO:0000256" key="26">
    <source>
        <dbReference type="SAM" id="SignalP"/>
    </source>
</evidence>
<feature type="chain" id="PRO_5020524396" description="Ionotropic glutamate receptor C-terminal domain-containing protein" evidence="26">
    <location>
        <begin position="29"/>
        <end position="1454"/>
    </location>
</feature>
<evidence type="ECO:0000256" key="5">
    <source>
        <dbReference type="ARBA" id="ARBA00022729"/>
    </source>
</evidence>
<evidence type="ECO:0000256" key="3">
    <source>
        <dbReference type="ARBA" id="ARBA00022692"/>
    </source>
</evidence>
<evidence type="ECO:0000256" key="6">
    <source>
        <dbReference type="ARBA" id="ARBA00022833"/>
    </source>
</evidence>
<dbReference type="Pfam" id="PF10613">
    <property type="entry name" value="Lig_chan-Glu_bd"/>
    <property type="match status" value="1"/>
</dbReference>
<keyword evidence="7" id="KW-0106">Calcium</keyword>
<dbReference type="FunFam" id="3.40.190.10:FF:000009">
    <property type="entry name" value="Putative glutamate receptor ionotropic NMDA 2B"/>
    <property type="match status" value="1"/>
</dbReference>
<evidence type="ECO:0000256" key="2">
    <source>
        <dbReference type="ARBA" id="ARBA00022475"/>
    </source>
</evidence>
<dbReference type="OrthoDB" id="5984008at2759"/>
<evidence type="ECO:0000256" key="17">
    <source>
        <dbReference type="ARBA" id="ARBA00023303"/>
    </source>
</evidence>
<evidence type="ECO:0000256" key="15">
    <source>
        <dbReference type="ARBA" id="ARBA00023180"/>
    </source>
</evidence>
<keyword evidence="8" id="KW-0460">Magnesium</keyword>
<keyword evidence="5 26" id="KW-0732">Signal</keyword>
<evidence type="ECO:0000256" key="22">
    <source>
        <dbReference type="PIRSR" id="PIRSR601508-2"/>
    </source>
</evidence>
<feature type="region of interest" description="Disordered" evidence="24">
    <location>
        <begin position="1323"/>
        <end position="1353"/>
    </location>
</feature>
<dbReference type="EMBL" id="SJOL01007734">
    <property type="protein sequence ID" value="TGZ62006.1"/>
    <property type="molecule type" value="Genomic_DNA"/>
</dbReference>
<feature type="binding site" evidence="21">
    <location>
        <position position="973"/>
    </location>
    <ligand>
        <name>L-glutamate</name>
        <dbReference type="ChEBI" id="CHEBI:29985"/>
    </ligand>
</feature>
<keyword evidence="4" id="KW-0479">Metal-binding</keyword>
<dbReference type="InterPro" id="IPR028082">
    <property type="entry name" value="Peripla_BP_I"/>
</dbReference>
<accession>A0A4S2LGU5</accession>
<dbReference type="STRING" id="147828.A0A4S2LGU5"/>
<feature type="transmembrane region" description="Helical" evidence="25">
    <location>
        <begin position="873"/>
        <end position="897"/>
    </location>
</feature>
<evidence type="ECO:0000256" key="7">
    <source>
        <dbReference type="ARBA" id="ARBA00022837"/>
    </source>
</evidence>
<evidence type="ECO:0000256" key="4">
    <source>
        <dbReference type="ARBA" id="ARBA00022723"/>
    </source>
</evidence>
<gene>
    <name evidence="29" type="ORF">CRM22_007669</name>
</gene>
<dbReference type="SMART" id="SM00079">
    <property type="entry name" value="PBPe"/>
    <property type="match status" value="1"/>
</dbReference>
<dbReference type="GO" id="GO:0046872">
    <property type="term" value="F:metal ion binding"/>
    <property type="evidence" value="ECO:0007669"/>
    <property type="project" value="UniProtKB-KW"/>
</dbReference>
<dbReference type="SMART" id="SM00918">
    <property type="entry name" value="Lig_chan-Glu_bd"/>
    <property type="match status" value="1"/>
</dbReference>
<evidence type="ECO:0000256" key="9">
    <source>
        <dbReference type="ARBA" id="ARBA00022989"/>
    </source>
</evidence>
<evidence type="ECO:0000256" key="14">
    <source>
        <dbReference type="ARBA" id="ARBA00023170"/>
    </source>
</evidence>
<dbReference type="FunFam" id="3.40.190.10:FF:000007">
    <property type="entry name" value="Putative glutamate receptor ionotropic NMDA 2B"/>
    <property type="match status" value="1"/>
</dbReference>